<dbReference type="InterPro" id="IPR029063">
    <property type="entry name" value="SAM-dependent_MTases_sf"/>
</dbReference>
<dbReference type="PANTHER" id="PTHR34203">
    <property type="entry name" value="METHYLTRANSFERASE, FKBM FAMILY PROTEIN"/>
    <property type="match status" value="1"/>
</dbReference>
<evidence type="ECO:0000259" key="1">
    <source>
        <dbReference type="Pfam" id="PF05050"/>
    </source>
</evidence>
<accession>A0A813BXU3</accession>
<dbReference type="Gene3D" id="3.40.50.150">
    <property type="entry name" value="Vaccinia Virus protein VP39"/>
    <property type="match status" value="1"/>
</dbReference>
<reference evidence="2" key="1">
    <citation type="submission" date="2021-02" db="EMBL/GenBank/DDBJ databases">
        <authorList>
            <person name="Dougan E. K."/>
            <person name="Rhodes N."/>
            <person name="Thang M."/>
            <person name="Chan C."/>
        </authorList>
    </citation>
    <scope>NUCLEOTIDE SEQUENCE</scope>
</reference>
<dbReference type="Pfam" id="PF05050">
    <property type="entry name" value="Methyltransf_21"/>
    <property type="match status" value="1"/>
</dbReference>
<name>A0A813BXU3_9DINO</name>
<organism evidence="2 3">
    <name type="scientific">Symbiodinium necroappetens</name>
    <dbReference type="NCBI Taxonomy" id="1628268"/>
    <lineage>
        <taxon>Eukaryota</taxon>
        <taxon>Sar</taxon>
        <taxon>Alveolata</taxon>
        <taxon>Dinophyceae</taxon>
        <taxon>Suessiales</taxon>
        <taxon>Symbiodiniaceae</taxon>
        <taxon>Symbiodinium</taxon>
    </lineage>
</organism>
<dbReference type="EMBL" id="CAJNJA010083775">
    <property type="protein sequence ID" value="CAE7935638.1"/>
    <property type="molecule type" value="Genomic_DNA"/>
</dbReference>
<dbReference type="SUPFAM" id="SSF53335">
    <property type="entry name" value="S-adenosyl-L-methionine-dependent methyltransferases"/>
    <property type="match status" value="1"/>
</dbReference>
<dbReference type="InterPro" id="IPR052514">
    <property type="entry name" value="SAM-dependent_MTase"/>
</dbReference>
<dbReference type="Proteomes" id="UP000601435">
    <property type="component" value="Unassembled WGS sequence"/>
</dbReference>
<protein>
    <recommendedName>
        <fullName evidence="1">Methyltransferase FkbM domain-containing protein</fullName>
    </recommendedName>
</protein>
<dbReference type="AlphaFoldDB" id="A0A813BXU3"/>
<keyword evidence="3" id="KW-1185">Reference proteome</keyword>
<proteinExistence type="predicted"/>
<feature type="domain" description="Methyltransferase FkbM" evidence="1">
    <location>
        <begin position="81"/>
        <end position="257"/>
    </location>
</feature>
<evidence type="ECO:0000313" key="2">
    <source>
        <dbReference type="EMBL" id="CAE7935638.1"/>
    </source>
</evidence>
<sequence>MHRHAPRLPACHDDWGRARPKVSHILAFLTFTVLAAPGTVHGRLSAEGDQLVITIPVAKLRRDSPSHPLLDLPTSAKVLIDVGTHRESTFLTRLHHDPTAWVIAFEPDYLHYSHHVVKHAHPRMILINAAVGDSTRGWASFYRWSYEGAGWHFNSGDQTQLGSLLQAPGPGMKAREEMKVAVVSLRDVLSFLPGRVEILKVDAQGADLEVVKSAGDQLARIDRIVMELPYEVAHMTYADQTTEGETETFLEEAGFRMERCFAVSEQEKDCTFARAHVWRQIPSEDECFSKNRTEMLFELWRDQINYLCKLGKYGCENYTPPLKTKRTWIITFCCSRHMPEHACFGRKSNYSYATCCLPPYLLSIGYPKPGYVM</sequence>
<comment type="caution">
    <text evidence="2">The sequence shown here is derived from an EMBL/GenBank/DDBJ whole genome shotgun (WGS) entry which is preliminary data.</text>
</comment>
<gene>
    <name evidence="2" type="ORF">SNEC2469_LOCUS32732</name>
</gene>
<dbReference type="NCBIfam" id="TIGR01444">
    <property type="entry name" value="fkbM_fam"/>
    <property type="match status" value="1"/>
</dbReference>
<dbReference type="InterPro" id="IPR006342">
    <property type="entry name" value="FkbM_mtfrase"/>
</dbReference>
<dbReference type="OrthoDB" id="407249at2759"/>
<dbReference type="PANTHER" id="PTHR34203:SF13">
    <property type="entry name" value="EXPRESSED PROTEIN"/>
    <property type="match status" value="1"/>
</dbReference>
<evidence type="ECO:0000313" key="3">
    <source>
        <dbReference type="Proteomes" id="UP000601435"/>
    </source>
</evidence>